<keyword evidence="2" id="KW-1185">Reference proteome</keyword>
<dbReference type="Pfam" id="PF05721">
    <property type="entry name" value="PhyH"/>
    <property type="match status" value="1"/>
</dbReference>
<name>A0A916ZFS5_9BACL</name>
<evidence type="ECO:0000313" key="2">
    <source>
        <dbReference type="Proteomes" id="UP000612456"/>
    </source>
</evidence>
<reference evidence="1" key="2">
    <citation type="submission" date="2020-09" db="EMBL/GenBank/DDBJ databases">
        <authorList>
            <person name="Sun Q."/>
            <person name="Zhou Y."/>
        </authorList>
    </citation>
    <scope>NUCLEOTIDE SEQUENCE</scope>
    <source>
        <strain evidence="1">CGMCC 1.15178</strain>
    </source>
</reference>
<dbReference type="GO" id="GO:0005506">
    <property type="term" value="F:iron ion binding"/>
    <property type="evidence" value="ECO:0007669"/>
    <property type="project" value="UniProtKB-ARBA"/>
</dbReference>
<comment type="caution">
    <text evidence="1">The sequence shown here is derived from an EMBL/GenBank/DDBJ whole genome shotgun (WGS) entry which is preliminary data.</text>
</comment>
<accession>A0A916ZFS5</accession>
<gene>
    <name evidence="1" type="ORF">GCM10010911_61810</name>
</gene>
<dbReference type="SUPFAM" id="SSF51197">
    <property type="entry name" value="Clavaminate synthase-like"/>
    <property type="match status" value="1"/>
</dbReference>
<evidence type="ECO:0000313" key="1">
    <source>
        <dbReference type="EMBL" id="GGD94765.1"/>
    </source>
</evidence>
<proteinExistence type="predicted"/>
<dbReference type="InterPro" id="IPR008775">
    <property type="entry name" value="Phytyl_CoA_dOase-like"/>
</dbReference>
<dbReference type="Proteomes" id="UP000612456">
    <property type="component" value="Unassembled WGS sequence"/>
</dbReference>
<organism evidence="1 2">
    <name type="scientific">Paenibacillus nasutitermitis</name>
    <dbReference type="NCBI Taxonomy" id="1652958"/>
    <lineage>
        <taxon>Bacteria</taxon>
        <taxon>Bacillati</taxon>
        <taxon>Bacillota</taxon>
        <taxon>Bacilli</taxon>
        <taxon>Bacillales</taxon>
        <taxon>Paenibacillaceae</taxon>
        <taxon>Paenibacillus</taxon>
    </lineage>
</organism>
<evidence type="ECO:0008006" key="3">
    <source>
        <dbReference type="Google" id="ProtNLM"/>
    </source>
</evidence>
<dbReference type="PANTHER" id="PTHR20883:SF48">
    <property type="entry name" value="ECTOINE DIOXYGENASE"/>
    <property type="match status" value="1"/>
</dbReference>
<dbReference type="RefSeq" id="WP_188998405.1">
    <property type="nucleotide sequence ID" value="NZ_BMHP01000007.1"/>
</dbReference>
<dbReference type="Gene3D" id="2.60.120.620">
    <property type="entry name" value="q2cbj1_9rhob like domain"/>
    <property type="match status" value="1"/>
</dbReference>
<dbReference type="AlphaFoldDB" id="A0A916ZFS5"/>
<dbReference type="PANTHER" id="PTHR20883">
    <property type="entry name" value="PHYTANOYL-COA DIOXYGENASE DOMAIN CONTAINING 1"/>
    <property type="match status" value="1"/>
</dbReference>
<sequence length="268" mass="30907">MKMTKEQIDFFETFGFIKFPQLVSDRLDWILEEFTQTFSNTDPHDGTRRSCVAPFIDQRMSTLLDDPRIEGIGSALLGDDFNYMGSDGNYYTGNTSWHRDTYQPNHKHIKIAFYLDRLDENTGALRVIPGSHRMEDLFGKDLGEKTNRSDLHWGIGGEKVPAYVLDVIPGDVLVFNHNTFHSAWNGSAHRRMFTINLCERYKDHEHQDLLDYIAGASRFWIDRYYSEVMMNTASPERMKHLEQVMANDGHLAALSAQMRLTMSEPARG</sequence>
<reference evidence="1" key="1">
    <citation type="journal article" date="2014" name="Int. J. Syst. Evol. Microbiol.">
        <title>Complete genome sequence of Corynebacterium casei LMG S-19264T (=DSM 44701T), isolated from a smear-ripened cheese.</title>
        <authorList>
            <consortium name="US DOE Joint Genome Institute (JGI-PGF)"/>
            <person name="Walter F."/>
            <person name="Albersmeier A."/>
            <person name="Kalinowski J."/>
            <person name="Ruckert C."/>
        </authorList>
    </citation>
    <scope>NUCLEOTIDE SEQUENCE</scope>
    <source>
        <strain evidence="1">CGMCC 1.15178</strain>
    </source>
</reference>
<protein>
    <recommendedName>
        <fullName evidence="3">Phytanoyl-CoA dioxygenase family protein</fullName>
    </recommendedName>
</protein>
<dbReference type="GO" id="GO:0016706">
    <property type="term" value="F:2-oxoglutarate-dependent dioxygenase activity"/>
    <property type="evidence" value="ECO:0007669"/>
    <property type="project" value="UniProtKB-ARBA"/>
</dbReference>
<dbReference type="EMBL" id="BMHP01000007">
    <property type="protein sequence ID" value="GGD94765.1"/>
    <property type="molecule type" value="Genomic_DNA"/>
</dbReference>